<reference evidence="1 2" key="1">
    <citation type="journal article" date="2023" name="Arcadia Sci">
        <title>De novo assembly of a long-read Amblyomma americanum tick genome.</title>
        <authorList>
            <person name="Chou S."/>
            <person name="Poskanzer K.E."/>
            <person name="Rollins M."/>
            <person name="Thuy-Boun P.S."/>
        </authorList>
    </citation>
    <scope>NUCLEOTIDE SEQUENCE [LARGE SCALE GENOMIC DNA]</scope>
    <source>
        <strain evidence="1">F_SG_1</strain>
        <tissue evidence="1">Salivary glands</tissue>
    </source>
</reference>
<dbReference type="AlphaFoldDB" id="A0AAQ4E1K4"/>
<protein>
    <submittedName>
        <fullName evidence="1">Uncharacterized protein</fullName>
    </submittedName>
</protein>
<name>A0AAQ4E1K4_AMBAM</name>
<comment type="caution">
    <text evidence="1">The sequence shown here is derived from an EMBL/GenBank/DDBJ whole genome shotgun (WGS) entry which is preliminary data.</text>
</comment>
<accession>A0AAQ4E1K4</accession>
<evidence type="ECO:0000313" key="1">
    <source>
        <dbReference type="EMBL" id="KAK8768594.1"/>
    </source>
</evidence>
<evidence type="ECO:0000313" key="2">
    <source>
        <dbReference type="Proteomes" id="UP001321473"/>
    </source>
</evidence>
<dbReference type="Proteomes" id="UP001321473">
    <property type="component" value="Unassembled WGS sequence"/>
</dbReference>
<organism evidence="1 2">
    <name type="scientific">Amblyomma americanum</name>
    <name type="common">Lone star tick</name>
    <dbReference type="NCBI Taxonomy" id="6943"/>
    <lineage>
        <taxon>Eukaryota</taxon>
        <taxon>Metazoa</taxon>
        <taxon>Ecdysozoa</taxon>
        <taxon>Arthropoda</taxon>
        <taxon>Chelicerata</taxon>
        <taxon>Arachnida</taxon>
        <taxon>Acari</taxon>
        <taxon>Parasitiformes</taxon>
        <taxon>Ixodida</taxon>
        <taxon>Ixodoidea</taxon>
        <taxon>Ixodidae</taxon>
        <taxon>Amblyomminae</taxon>
        <taxon>Amblyomma</taxon>
    </lineage>
</organism>
<dbReference type="EMBL" id="JARKHS020023720">
    <property type="protein sequence ID" value="KAK8768594.1"/>
    <property type="molecule type" value="Genomic_DNA"/>
</dbReference>
<sequence length="77" mass="8623">MQGLPPCNRLHGTSQSQWSSADAQAWLPRCYKRLLGLLGHTQNLVQVQQRSVGFVIHTLPIIANFLPCWPPRAPPSH</sequence>
<keyword evidence="2" id="KW-1185">Reference proteome</keyword>
<gene>
    <name evidence="1" type="ORF">V5799_014940</name>
</gene>
<proteinExistence type="predicted"/>